<dbReference type="HOGENOM" id="CLU_653708_0_0_12"/>
<dbReference type="Pfam" id="PF01882">
    <property type="entry name" value="DUF58"/>
    <property type="match status" value="1"/>
</dbReference>
<gene>
    <name evidence="3" type="ordered locus">TREAZ_2087</name>
</gene>
<dbReference type="RefSeq" id="WP_015709962.1">
    <property type="nucleotide sequence ID" value="NC_015577.1"/>
</dbReference>
<dbReference type="EMBL" id="CP001841">
    <property type="protein sequence ID" value="AEF80252.1"/>
    <property type="molecule type" value="Genomic_DNA"/>
</dbReference>
<keyword evidence="1" id="KW-0472">Membrane</keyword>
<name>F5Y9H4_LEAAZ</name>
<evidence type="ECO:0000259" key="2">
    <source>
        <dbReference type="Pfam" id="PF01882"/>
    </source>
</evidence>
<reference evidence="4" key="1">
    <citation type="submission" date="2009-12" db="EMBL/GenBank/DDBJ databases">
        <title>Complete sequence of Treponema azotonutricium strain ZAS-9.</title>
        <authorList>
            <person name="Tetu S.G."/>
            <person name="Matson E."/>
            <person name="Ren Q."/>
            <person name="Seshadri R."/>
            <person name="Elbourne L."/>
            <person name="Hassan K.A."/>
            <person name="Durkin A."/>
            <person name="Radune D."/>
            <person name="Mohamoud Y."/>
            <person name="Shay R."/>
            <person name="Jin S."/>
            <person name="Zhang X."/>
            <person name="Lucey K."/>
            <person name="Ballor N.R."/>
            <person name="Ottesen E."/>
            <person name="Rosenthal R."/>
            <person name="Allen A."/>
            <person name="Leadbetter J.R."/>
            <person name="Paulsen I.T."/>
        </authorList>
    </citation>
    <scope>NUCLEOTIDE SEQUENCE [LARGE SCALE GENOMIC DNA]</scope>
    <source>
        <strain evidence="4">ATCC BAA-888 / DSM 13862 / ZAS-9</strain>
    </source>
</reference>
<evidence type="ECO:0000313" key="3">
    <source>
        <dbReference type="EMBL" id="AEF80252.1"/>
    </source>
</evidence>
<dbReference type="eggNOG" id="COG1721">
    <property type="taxonomic scope" value="Bacteria"/>
</dbReference>
<dbReference type="STRING" id="545695.TREAZ_2087"/>
<keyword evidence="1" id="KW-0812">Transmembrane</keyword>
<reference evidence="3 4" key="2">
    <citation type="journal article" date="2011" name="ISME J.">
        <title>RNA-seq reveals cooperative metabolic interactions between two termite-gut spirochete species in co-culture.</title>
        <authorList>
            <person name="Rosenthal A.Z."/>
            <person name="Matson E.G."/>
            <person name="Eldar A."/>
            <person name="Leadbetter J.R."/>
        </authorList>
    </citation>
    <scope>NUCLEOTIDE SEQUENCE [LARGE SCALE GENOMIC DNA]</scope>
    <source>
        <strain evidence="4">ATCC BAA-888 / DSM 13862 / ZAS-9</strain>
    </source>
</reference>
<feature type="transmembrane region" description="Helical" evidence="1">
    <location>
        <begin position="12"/>
        <end position="31"/>
    </location>
</feature>
<evidence type="ECO:0000256" key="1">
    <source>
        <dbReference type="SAM" id="Phobius"/>
    </source>
</evidence>
<dbReference type="AlphaFoldDB" id="F5Y9H4"/>
<dbReference type="PANTHER" id="PTHR34351">
    <property type="entry name" value="SLR1927 PROTEIN-RELATED"/>
    <property type="match status" value="1"/>
</dbReference>
<dbReference type="OrthoDB" id="140416at2"/>
<feature type="domain" description="DUF58" evidence="2">
    <location>
        <begin position="204"/>
        <end position="298"/>
    </location>
</feature>
<keyword evidence="1" id="KW-1133">Transmembrane helix</keyword>
<evidence type="ECO:0000313" key="4">
    <source>
        <dbReference type="Proteomes" id="UP000009222"/>
    </source>
</evidence>
<proteinExistence type="predicted"/>
<dbReference type="InterPro" id="IPR002881">
    <property type="entry name" value="DUF58"/>
</dbReference>
<dbReference type="Proteomes" id="UP000009222">
    <property type="component" value="Chromosome"/>
</dbReference>
<organism evidence="3 4">
    <name type="scientific">Leadbettera azotonutricia (strain ATCC BAA-888 / DSM 13862 / ZAS-9)</name>
    <name type="common">Treponema azotonutricium</name>
    <dbReference type="NCBI Taxonomy" id="545695"/>
    <lineage>
        <taxon>Bacteria</taxon>
        <taxon>Pseudomonadati</taxon>
        <taxon>Spirochaetota</taxon>
        <taxon>Spirochaetia</taxon>
        <taxon>Spirochaetales</taxon>
        <taxon>Breznakiellaceae</taxon>
        <taxon>Leadbettera</taxon>
    </lineage>
</organism>
<keyword evidence="4" id="KW-1185">Reference proteome</keyword>
<dbReference type="InParanoid" id="F5Y9H4"/>
<accession>F5Y9H4</accession>
<feature type="transmembrane region" description="Helical" evidence="1">
    <location>
        <begin position="37"/>
        <end position="55"/>
    </location>
</feature>
<protein>
    <recommendedName>
        <fullName evidence="2">DUF58 domain-containing protein</fullName>
    </recommendedName>
</protein>
<dbReference type="KEGG" id="taz:TREAZ_2087"/>
<sequence>MTEEKGRWASIKTGGSGFLIAGIPLLLLLYIFTPQRLIQFAALFLLVIVLGSRIYSEYLIRSICLFRRDGELRGFRHEWIEAELSVENRGRLPAFMLAVGDNPGRLAVFRDNKILCTLGARRRRIFRWQGYGSSRGEFSLGPAIVRGADPLGLFPFTLISAETTHLFVYPAPGFLNLRPPGGIPLGALITANPFDEDLTRCRSLREYYPGDEMRRINWKASARMIAQSGGNGWGGLMVNEYESTLSYPLVVFLNADPAEYHLKTRELYLERAIEAAAAVCLMASRERQTLGFILHTKRGQFGEGVISPAAFTLIPILERLAVFAHRDLEENEKSIDDTELSVTLRGSTARMLDEGKFLPFGTRLVYAGSGLEESDYQALGSLRRYHLTLEYLCLDEKALPPPGERGFNQYQMKEAGYEIL</sequence>